<name>A0A0U1P6C9_PHOLE</name>
<reference evidence="2" key="1">
    <citation type="submission" date="2012-12" db="EMBL/GenBank/DDBJ databases">
        <title>Genome Sequence of Photobacterium leiognathi lrivu.4.1.</title>
        <authorList>
            <person name="Urbanczyk H."/>
            <person name="Ogura Y."/>
            <person name="Hayashi T."/>
            <person name="Dunlap P.V."/>
        </authorList>
    </citation>
    <scope>NUCLEOTIDE SEQUENCE [LARGE SCALE GENOMIC DNA]</scope>
    <source>
        <strain evidence="2">lrivu.4.1</strain>
    </source>
</reference>
<evidence type="ECO:0000313" key="2">
    <source>
        <dbReference type="Proteomes" id="UP000030675"/>
    </source>
</evidence>
<sequence length="42" mass="4672">MSSRNLDYFISIILLKLAIVQANALNLLKKPILTLASSQVTR</sequence>
<proteinExistence type="predicted"/>
<gene>
    <name evidence="1" type="ORF">PLEI_1688</name>
</gene>
<dbReference type="HOGENOM" id="CLU_3255528_0_0_6"/>
<dbReference type="EMBL" id="DF196819">
    <property type="protein sequence ID" value="GAD30033.1"/>
    <property type="molecule type" value="Genomic_DNA"/>
</dbReference>
<evidence type="ECO:0000313" key="1">
    <source>
        <dbReference type="EMBL" id="GAD30033.1"/>
    </source>
</evidence>
<dbReference type="Proteomes" id="UP000030675">
    <property type="component" value="Unassembled WGS sequence"/>
</dbReference>
<accession>A0A0U1P6C9</accession>
<protein>
    <submittedName>
        <fullName evidence="1">Uncharacterized protein</fullName>
    </submittedName>
</protein>
<dbReference type="AlphaFoldDB" id="A0A0U1P6C9"/>
<organism evidence="1 2">
    <name type="scientific">Photobacterium leiognathi lrivu.4.1</name>
    <dbReference type="NCBI Taxonomy" id="1248232"/>
    <lineage>
        <taxon>Bacteria</taxon>
        <taxon>Pseudomonadati</taxon>
        <taxon>Pseudomonadota</taxon>
        <taxon>Gammaproteobacteria</taxon>
        <taxon>Vibrionales</taxon>
        <taxon>Vibrionaceae</taxon>
        <taxon>Photobacterium</taxon>
    </lineage>
</organism>